<evidence type="ECO:0000256" key="7">
    <source>
        <dbReference type="ARBA" id="ARBA00048881"/>
    </source>
</evidence>
<dbReference type="GO" id="GO:0042438">
    <property type="term" value="P:melanin biosynthetic process"/>
    <property type="evidence" value="ECO:0007669"/>
    <property type="project" value="UniProtKB-KW"/>
</dbReference>
<dbReference type="EMBL" id="JAULSN010000006">
    <property type="protein sequence ID" value="KAK3369241.1"/>
    <property type="molecule type" value="Genomic_DNA"/>
</dbReference>
<gene>
    <name evidence="10" type="ORF">B0T24DRAFT_707646</name>
</gene>
<keyword evidence="11" id="KW-1185">Reference proteome</keyword>
<evidence type="ECO:0000256" key="5">
    <source>
        <dbReference type="ARBA" id="ARBA00023101"/>
    </source>
</evidence>
<dbReference type="PROSITE" id="PS00497">
    <property type="entry name" value="TYROSINASE_1"/>
    <property type="match status" value="1"/>
</dbReference>
<evidence type="ECO:0000259" key="8">
    <source>
        <dbReference type="PROSITE" id="PS00497"/>
    </source>
</evidence>
<evidence type="ECO:0000256" key="6">
    <source>
        <dbReference type="ARBA" id="ARBA00048233"/>
    </source>
</evidence>
<keyword evidence="4" id="KW-0186">Copper</keyword>
<dbReference type="EC" id="1.14.18.1" evidence="2"/>
<sequence>MASEIHVRKDIEKLSTAEMDLLIRAFHYICVELPVTDENSFFQIAGYHGMPFRGPGWANLGWWGGYCNHGNILFPTWHRAYLLRLEEALRSAPDCASVTMPYWNELKMEMKHDANSPTGEKLTFTGVPPPIFFEESYSYTNEDGSKGDSIPNPLFSYKLQKSIVDNTSKLIDIGNYSKHIGYQTVRYPFSGLVGEGAAPKTAIHNEQMRLKGKIATDEDLRTNILTWLNAEEYTNSEGKKKPAGVGQCFLSCLDAPNYTVFSNNTSAKAWNDDHMDEHKHKNVVSLENPHNKVHLAVGGFQLPGGKSYSYIEGANGDMGENDTASFDPIFFFHHCFIDLMFWRWQEKKGATKTLHIEVPEDYPGTNSIDEQGPTPGVLAGARLTLDSPLEPFKKTVTDPGTKKTTIVPKTSVDVTDITALGYKYDFDNAVEGEPVNKKAEPILSVSGVNRGDIKGSFVITTWAEVDGKEVLVDADAHLSRWNVGGCANCQTHLEVGSHVSLSGFTAEEAKKTTFFNMIHTRDNLKGERLTLPVRIGSNADAARH</sequence>
<evidence type="ECO:0000313" key="10">
    <source>
        <dbReference type="EMBL" id="KAK3369241.1"/>
    </source>
</evidence>
<reference evidence="10" key="2">
    <citation type="submission" date="2023-06" db="EMBL/GenBank/DDBJ databases">
        <authorList>
            <consortium name="Lawrence Berkeley National Laboratory"/>
            <person name="Haridas S."/>
            <person name="Hensen N."/>
            <person name="Bonometti L."/>
            <person name="Westerberg I."/>
            <person name="Brannstrom I.O."/>
            <person name="Guillou S."/>
            <person name="Cros-Aarteil S."/>
            <person name="Calhoun S."/>
            <person name="Kuo A."/>
            <person name="Mondo S."/>
            <person name="Pangilinan J."/>
            <person name="Riley R."/>
            <person name="Labutti K."/>
            <person name="Andreopoulos B."/>
            <person name="Lipzen A."/>
            <person name="Chen C."/>
            <person name="Yanf M."/>
            <person name="Daum C."/>
            <person name="Ng V."/>
            <person name="Clum A."/>
            <person name="Steindorff A."/>
            <person name="Ohm R."/>
            <person name="Martin F."/>
            <person name="Silar P."/>
            <person name="Natvig D."/>
            <person name="Lalanne C."/>
            <person name="Gautier V."/>
            <person name="Ament-Velasquez S.L."/>
            <person name="Kruys A."/>
            <person name="Hutchinson M.I."/>
            <person name="Powell A.J."/>
            <person name="Barry K."/>
            <person name="Miller A.N."/>
            <person name="Grigoriev I.V."/>
            <person name="Debuchy R."/>
            <person name="Gladieux P."/>
            <person name="Thoren M.H."/>
            <person name="Johannesson H."/>
        </authorList>
    </citation>
    <scope>NUCLEOTIDE SEQUENCE</scope>
    <source>
        <strain evidence="10">CBS 958.72</strain>
    </source>
</reference>
<accession>A0AAE0K4E2</accession>
<dbReference type="Pfam" id="PF00264">
    <property type="entry name" value="Tyrosinase"/>
    <property type="match status" value="1"/>
</dbReference>
<dbReference type="GO" id="GO:0004503">
    <property type="term" value="F:tyrosinase activity"/>
    <property type="evidence" value="ECO:0007669"/>
    <property type="project" value="UniProtKB-EC"/>
</dbReference>
<protein>
    <recommendedName>
        <fullName evidence="2">tyrosinase</fullName>
        <ecNumber evidence="2">1.14.18.1</ecNumber>
    </recommendedName>
</protein>
<evidence type="ECO:0000256" key="2">
    <source>
        <dbReference type="ARBA" id="ARBA00011906"/>
    </source>
</evidence>
<comment type="catalytic activity">
    <reaction evidence="6">
        <text>2 L-dopa + O2 = 2 L-dopaquinone + 2 H2O</text>
        <dbReference type="Rhea" id="RHEA:34287"/>
        <dbReference type="ChEBI" id="CHEBI:15377"/>
        <dbReference type="ChEBI" id="CHEBI:15379"/>
        <dbReference type="ChEBI" id="CHEBI:57504"/>
        <dbReference type="ChEBI" id="CHEBI:57924"/>
        <dbReference type="EC" id="1.14.18.1"/>
    </reaction>
</comment>
<dbReference type="PANTHER" id="PTHR11474:SF76">
    <property type="entry name" value="SHKT DOMAIN-CONTAINING PROTEIN"/>
    <property type="match status" value="1"/>
</dbReference>
<dbReference type="Proteomes" id="UP001287356">
    <property type="component" value="Unassembled WGS sequence"/>
</dbReference>
<name>A0AAE0K4E2_9PEZI</name>
<proteinExistence type="inferred from homology"/>
<feature type="domain" description="Tyrosinase copper-binding" evidence="8">
    <location>
        <begin position="69"/>
        <end position="86"/>
    </location>
</feature>
<comment type="caution">
    <text evidence="10">The sequence shown here is derived from an EMBL/GenBank/DDBJ whole genome shotgun (WGS) entry which is preliminary data.</text>
</comment>
<evidence type="ECO:0000256" key="4">
    <source>
        <dbReference type="ARBA" id="ARBA00023008"/>
    </source>
</evidence>
<dbReference type="PANTHER" id="PTHR11474">
    <property type="entry name" value="TYROSINASE FAMILY MEMBER"/>
    <property type="match status" value="1"/>
</dbReference>
<dbReference type="PROSITE" id="PS00498">
    <property type="entry name" value="TYROSINASE_2"/>
    <property type="match status" value="1"/>
</dbReference>
<evidence type="ECO:0000313" key="11">
    <source>
        <dbReference type="Proteomes" id="UP001287356"/>
    </source>
</evidence>
<dbReference type="AlphaFoldDB" id="A0AAE0K4E2"/>
<dbReference type="InterPro" id="IPR050316">
    <property type="entry name" value="Tyrosinase/Hemocyanin"/>
</dbReference>
<dbReference type="PRINTS" id="PR00092">
    <property type="entry name" value="TYROSINASE"/>
</dbReference>
<keyword evidence="3" id="KW-0479">Metal-binding</keyword>
<comment type="catalytic activity">
    <reaction evidence="7">
        <text>L-tyrosine + O2 = L-dopaquinone + H2O</text>
        <dbReference type="Rhea" id="RHEA:18117"/>
        <dbReference type="ChEBI" id="CHEBI:15377"/>
        <dbReference type="ChEBI" id="CHEBI:15379"/>
        <dbReference type="ChEBI" id="CHEBI:57924"/>
        <dbReference type="ChEBI" id="CHEBI:58315"/>
        <dbReference type="EC" id="1.14.18.1"/>
    </reaction>
</comment>
<evidence type="ECO:0000256" key="3">
    <source>
        <dbReference type="ARBA" id="ARBA00022723"/>
    </source>
</evidence>
<dbReference type="InterPro" id="IPR002227">
    <property type="entry name" value="Tyrosinase_Cu-bd"/>
</dbReference>
<dbReference type="Gene3D" id="1.10.1280.10">
    <property type="entry name" value="Di-copper center containing domain from catechol oxidase"/>
    <property type="match status" value="1"/>
</dbReference>
<comment type="similarity">
    <text evidence="1">Belongs to the tyrosinase family.</text>
</comment>
<reference evidence="10" key="1">
    <citation type="journal article" date="2023" name="Mol. Phylogenet. Evol.">
        <title>Genome-scale phylogeny and comparative genomics of the fungal order Sordariales.</title>
        <authorList>
            <person name="Hensen N."/>
            <person name="Bonometti L."/>
            <person name="Westerberg I."/>
            <person name="Brannstrom I.O."/>
            <person name="Guillou S."/>
            <person name="Cros-Aarteil S."/>
            <person name="Calhoun S."/>
            <person name="Haridas S."/>
            <person name="Kuo A."/>
            <person name="Mondo S."/>
            <person name="Pangilinan J."/>
            <person name="Riley R."/>
            <person name="LaButti K."/>
            <person name="Andreopoulos B."/>
            <person name="Lipzen A."/>
            <person name="Chen C."/>
            <person name="Yan M."/>
            <person name="Daum C."/>
            <person name="Ng V."/>
            <person name="Clum A."/>
            <person name="Steindorff A."/>
            <person name="Ohm R.A."/>
            <person name="Martin F."/>
            <person name="Silar P."/>
            <person name="Natvig D.O."/>
            <person name="Lalanne C."/>
            <person name="Gautier V."/>
            <person name="Ament-Velasquez S.L."/>
            <person name="Kruys A."/>
            <person name="Hutchinson M.I."/>
            <person name="Powell A.J."/>
            <person name="Barry K."/>
            <person name="Miller A.N."/>
            <person name="Grigoriev I.V."/>
            <person name="Debuchy R."/>
            <person name="Gladieux P."/>
            <person name="Hiltunen Thoren M."/>
            <person name="Johannesson H."/>
        </authorList>
    </citation>
    <scope>NUCLEOTIDE SEQUENCE</scope>
    <source>
        <strain evidence="10">CBS 958.72</strain>
    </source>
</reference>
<evidence type="ECO:0000259" key="9">
    <source>
        <dbReference type="PROSITE" id="PS00498"/>
    </source>
</evidence>
<keyword evidence="5" id="KW-0470">Melanin biosynthesis</keyword>
<dbReference type="GO" id="GO:0046872">
    <property type="term" value="F:metal ion binding"/>
    <property type="evidence" value="ECO:0007669"/>
    <property type="project" value="UniProtKB-KW"/>
</dbReference>
<organism evidence="10 11">
    <name type="scientific">Lasiosphaeria ovina</name>
    <dbReference type="NCBI Taxonomy" id="92902"/>
    <lineage>
        <taxon>Eukaryota</taxon>
        <taxon>Fungi</taxon>
        <taxon>Dikarya</taxon>
        <taxon>Ascomycota</taxon>
        <taxon>Pezizomycotina</taxon>
        <taxon>Sordariomycetes</taxon>
        <taxon>Sordariomycetidae</taxon>
        <taxon>Sordariales</taxon>
        <taxon>Lasiosphaeriaceae</taxon>
        <taxon>Lasiosphaeria</taxon>
    </lineage>
</organism>
<evidence type="ECO:0000256" key="1">
    <source>
        <dbReference type="ARBA" id="ARBA00009928"/>
    </source>
</evidence>
<dbReference type="InterPro" id="IPR008922">
    <property type="entry name" value="Di-copper_centre_dom_sf"/>
</dbReference>
<dbReference type="SUPFAM" id="SSF48056">
    <property type="entry name" value="Di-copper centre-containing domain"/>
    <property type="match status" value="1"/>
</dbReference>
<feature type="domain" description="Tyrosinase copper-binding" evidence="9">
    <location>
        <begin position="327"/>
        <end position="338"/>
    </location>
</feature>